<dbReference type="EMBL" id="LNXU01000019">
    <property type="protein sequence ID" value="KTC73361.1"/>
    <property type="molecule type" value="Genomic_DNA"/>
</dbReference>
<gene>
    <name evidence="2" type="ORF">Lboz_2007</name>
</gene>
<dbReference type="PANTHER" id="PTHR21198">
    <property type="entry name" value="GLUTAMATE RACEMASE"/>
    <property type="match status" value="1"/>
</dbReference>
<dbReference type="RefSeq" id="WP_058459638.1">
    <property type="nucleotide sequence ID" value="NZ_CAAAIY010000010.1"/>
</dbReference>
<dbReference type="Pfam" id="PF01177">
    <property type="entry name" value="Asp_Glu_race"/>
    <property type="match status" value="1"/>
</dbReference>
<keyword evidence="3" id="KW-1185">Reference proteome</keyword>
<dbReference type="InterPro" id="IPR015942">
    <property type="entry name" value="Asp/Glu/hydantoin_racemase"/>
</dbReference>
<dbReference type="PATRIC" id="fig|447.4.peg.2136"/>
<dbReference type="Proteomes" id="UP000054695">
    <property type="component" value="Unassembled WGS sequence"/>
</dbReference>
<reference evidence="2 3" key="1">
    <citation type="submission" date="2015-11" db="EMBL/GenBank/DDBJ databases">
        <title>Genomic analysis of 38 Legionella species identifies large and diverse effector repertoires.</title>
        <authorList>
            <person name="Burstein D."/>
            <person name="Amaro F."/>
            <person name="Zusman T."/>
            <person name="Lifshitz Z."/>
            <person name="Cohen O."/>
            <person name="Gilbert J.A."/>
            <person name="Pupko T."/>
            <person name="Shuman H.A."/>
            <person name="Segal G."/>
        </authorList>
    </citation>
    <scope>NUCLEOTIDE SEQUENCE [LARGE SCALE GENOMIC DNA]</scope>
    <source>
        <strain evidence="2 3">WIGA</strain>
    </source>
</reference>
<proteinExistence type="predicted"/>
<evidence type="ECO:0000313" key="3">
    <source>
        <dbReference type="Proteomes" id="UP000054695"/>
    </source>
</evidence>
<dbReference type="STRING" id="447.Lboz_2007"/>
<dbReference type="Gene3D" id="3.40.50.1860">
    <property type="match status" value="2"/>
</dbReference>
<organism evidence="2 3">
    <name type="scientific">Legionella bozemanae</name>
    <name type="common">Fluoribacter bozemanae</name>
    <dbReference type="NCBI Taxonomy" id="447"/>
    <lineage>
        <taxon>Bacteria</taxon>
        <taxon>Pseudomonadati</taxon>
        <taxon>Pseudomonadota</taxon>
        <taxon>Gammaproteobacteria</taxon>
        <taxon>Legionellales</taxon>
        <taxon>Legionellaceae</taxon>
        <taxon>Legionella</taxon>
    </lineage>
</organism>
<dbReference type="AlphaFoldDB" id="A0A0W0RQQ5"/>
<keyword evidence="1" id="KW-0413">Isomerase</keyword>
<evidence type="ECO:0000256" key="1">
    <source>
        <dbReference type="ARBA" id="ARBA00023235"/>
    </source>
</evidence>
<dbReference type="SUPFAM" id="SSF53681">
    <property type="entry name" value="Aspartate/glutamate racemase"/>
    <property type="match status" value="1"/>
</dbReference>
<dbReference type="OrthoDB" id="9803739at2"/>
<dbReference type="GO" id="GO:0047661">
    <property type="term" value="F:amino-acid racemase activity"/>
    <property type="evidence" value="ECO:0007669"/>
    <property type="project" value="InterPro"/>
</dbReference>
<sequence length="236" mass="26863">MNKKTIKVGIIGGMGPLASASFVETLYAAYLNESTLKEKYHPPYVYLYSEPLQTQSTTLMSINQSKMELLAKLEKNTDNLVQQDVDCIVICCFTAHTLLPQLLPEHQTKICSLVTPVLEHVLAQNTQFIVLCASSAKEGQVFESHSLWTKAAQQITFVENEVQTQLNSLIKAVKDNHVDAQLLNDFLEFMSQFPEHQFIIACAELHILYKKLQDYTQMQFDKVFDPFYHVAQNIWG</sequence>
<dbReference type="InterPro" id="IPR001920">
    <property type="entry name" value="Asp/Glu_race"/>
</dbReference>
<accession>A0A0W0RQQ5</accession>
<protein>
    <submittedName>
        <fullName evidence="2">Amino acid racemase</fullName>
    </submittedName>
</protein>
<comment type="caution">
    <text evidence="2">The sequence shown here is derived from an EMBL/GenBank/DDBJ whole genome shotgun (WGS) entry which is preliminary data.</text>
</comment>
<dbReference type="PANTHER" id="PTHR21198:SF7">
    <property type="entry name" value="ASPARTATE-GLUTAMATE RACEMASE FAMILY"/>
    <property type="match status" value="1"/>
</dbReference>
<evidence type="ECO:0000313" key="2">
    <source>
        <dbReference type="EMBL" id="KTC73361.1"/>
    </source>
</evidence>
<name>A0A0W0RQQ5_LEGBO</name>